<evidence type="ECO:0000256" key="2">
    <source>
        <dbReference type="ARBA" id="ARBA00022475"/>
    </source>
</evidence>
<dbReference type="RefSeq" id="WP_099557749.1">
    <property type="nucleotide sequence ID" value="NZ_LT960614.1"/>
</dbReference>
<comment type="subcellular location">
    <subcellularLocation>
        <location evidence="1">Cell membrane</location>
        <topology evidence="1">Multi-pass membrane protein</topology>
    </subcellularLocation>
</comment>
<keyword evidence="2" id="KW-1003">Cell membrane</keyword>
<evidence type="ECO:0000256" key="6">
    <source>
        <dbReference type="SAM" id="Phobius"/>
    </source>
</evidence>
<organism evidence="7 8">
    <name type="scientific">Hartmannibacter diazotrophicus</name>
    <dbReference type="NCBI Taxonomy" id="1482074"/>
    <lineage>
        <taxon>Bacteria</taxon>
        <taxon>Pseudomonadati</taxon>
        <taxon>Pseudomonadota</taxon>
        <taxon>Alphaproteobacteria</taxon>
        <taxon>Hyphomicrobiales</taxon>
        <taxon>Pleomorphomonadaceae</taxon>
        <taxon>Hartmannibacter</taxon>
    </lineage>
</organism>
<reference evidence="8" key="1">
    <citation type="submission" date="2017-09" db="EMBL/GenBank/DDBJ databases">
        <title>Genome sequence of Nannocystis excedens DSM 71.</title>
        <authorList>
            <person name="Blom J."/>
        </authorList>
    </citation>
    <scope>NUCLEOTIDE SEQUENCE [LARGE SCALE GENOMIC DNA]</scope>
    <source>
        <strain evidence="8">type strain: E19</strain>
    </source>
</reference>
<dbReference type="InterPro" id="IPR017039">
    <property type="entry name" value="Virul_fac_BrkB"/>
</dbReference>
<evidence type="ECO:0000313" key="8">
    <source>
        <dbReference type="Proteomes" id="UP000223606"/>
    </source>
</evidence>
<gene>
    <name evidence="7" type="ORF">HDIA_3965</name>
</gene>
<name>A0A2C9DB71_9HYPH</name>
<evidence type="ECO:0000256" key="1">
    <source>
        <dbReference type="ARBA" id="ARBA00004651"/>
    </source>
</evidence>
<dbReference type="EMBL" id="LT960614">
    <property type="protein sequence ID" value="SON57506.1"/>
    <property type="molecule type" value="Genomic_DNA"/>
</dbReference>
<dbReference type="Proteomes" id="UP000223606">
    <property type="component" value="Chromosome 1"/>
</dbReference>
<sequence>MDLRVPGPADVFHFLLGLGRSLYRAINRFNETDGWAIASHMAMTSLMALFPFLIFLTAFASYLNLGDVARTSISLLFETWPQNVAGPITHEVYSVLTVPRGDLLTIGILLAIYFASNGVEAMRLGLNRAYGATEHRNFIVLRLESIIYVLIGTVAFLTLGLLVIVGPVAWGIVQQQQVVHDLSGLAEKSGLSSWSLYAFVTSKFGVFLRYIITAGVLGIALVIAHLWLPAGKRHIGDILPGIVVTIVAWIAGGIGFATYLARFANYASTYAGLAGVMTALVFLYLLAAIFLFGASINAARIEHRATREMLTMGQA</sequence>
<evidence type="ECO:0000256" key="5">
    <source>
        <dbReference type="ARBA" id="ARBA00023136"/>
    </source>
</evidence>
<accession>A0A2C9DB71</accession>
<feature type="transmembrane region" description="Helical" evidence="6">
    <location>
        <begin position="207"/>
        <end position="227"/>
    </location>
</feature>
<evidence type="ECO:0000256" key="4">
    <source>
        <dbReference type="ARBA" id="ARBA00022989"/>
    </source>
</evidence>
<dbReference type="PANTHER" id="PTHR30213">
    <property type="entry name" value="INNER MEMBRANE PROTEIN YHJD"/>
    <property type="match status" value="1"/>
</dbReference>
<feature type="transmembrane region" description="Helical" evidence="6">
    <location>
        <begin position="147"/>
        <end position="173"/>
    </location>
</feature>
<feature type="transmembrane region" description="Helical" evidence="6">
    <location>
        <begin position="273"/>
        <end position="299"/>
    </location>
</feature>
<feature type="transmembrane region" description="Helical" evidence="6">
    <location>
        <begin position="239"/>
        <end position="261"/>
    </location>
</feature>
<dbReference type="PANTHER" id="PTHR30213:SF0">
    <property type="entry name" value="UPF0761 MEMBRANE PROTEIN YIHY"/>
    <property type="match status" value="1"/>
</dbReference>
<keyword evidence="4 6" id="KW-1133">Transmembrane helix</keyword>
<evidence type="ECO:0000313" key="7">
    <source>
        <dbReference type="EMBL" id="SON57506.1"/>
    </source>
</evidence>
<protein>
    <submittedName>
        <fullName evidence="7">YihY family inner membrane protein</fullName>
    </submittedName>
</protein>
<keyword evidence="5 6" id="KW-0472">Membrane</keyword>
<dbReference type="Pfam" id="PF03631">
    <property type="entry name" value="Virul_fac_BrkB"/>
    <property type="match status" value="1"/>
</dbReference>
<feature type="transmembrane region" description="Helical" evidence="6">
    <location>
        <begin position="103"/>
        <end position="126"/>
    </location>
</feature>
<keyword evidence="8" id="KW-1185">Reference proteome</keyword>
<keyword evidence="3 6" id="KW-0812">Transmembrane</keyword>
<dbReference type="KEGG" id="hdi:HDIA_3965"/>
<dbReference type="GO" id="GO:0005886">
    <property type="term" value="C:plasma membrane"/>
    <property type="evidence" value="ECO:0007669"/>
    <property type="project" value="UniProtKB-SubCell"/>
</dbReference>
<dbReference type="AlphaFoldDB" id="A0A2C9DB71"/>
<proteinExistence type="predicted"/>
<dbReference type="OrthoDB" id="7163777at2"/>
<evidence type="ECO:0000256" key="3">
    <source>
        <dbReference type="ARBA" id="ARBA00022692"/>
    </source>
</evidence>
<dbReference type="PIRSF" id="PIRSF035875">
    <property type="entry name" value="RNase_BN"/>
    <property type="match status" value="1"/>
</dbReference>